<feature type="compositionally biased region" description="Acidic residues" evidence="5">
    <location>
        <begin position="411"/>
        <end position="429"/>
    </location>
</feature>
<reference evidence="7" key="1">
    <citation type="submission" date="2022-08" db="EMBL/GenBank/DDBJ databases">
        <title>Novel sulphate-reducing endosymbionts in the free-living metamonad Anaeramoeba.</title>
        <authorList>
            <person name="Jerlstrom-Hultqvist J."/>
            <person name="Cepicka I."/>
            <person name="Gallot-Lavallee L."/>
            <person name="Salas-Leiva D."/>
            <person name="Curtis B.A."/>
            <person name="Zahonova K."/>
            <person name="Pipaliya S."/>
            <person name="Dacks J."/>
            <person name="Roger A.J."/>
        </authorList>
    </citation>
    <scope>NUCLEOTIDE SEQUENCE</scope>
    <source>
        <strain evidence="7">Busselton2</strain>
    </source>
</reference>
<feature type="compositionally biased region" description="Basic residues" evidence="5">
    <location>
        <begin position="1019"/>
        <end position="1036"/>
    </location>
</feature>
<dbReference type="InterPro" id="IPR011009">
    <property type="entry name" value="Kinase-like_dom_sf"/>
</dbReference>
<dbReference type="GO" id="GO:0005737">
    <property type="term" value="C:cytoplasm"/>
    <property type="evidence" value="ECO:0007669"/>
    <property type="project" value="TreeGrafter"/>
</dbReference>
<evidence type="ECO:0000256" key="4">
    <source>
        <dbReference type="ARBA" id="ARBA00022840"/>
    </source>
</evidence>
<dbReference type="PROSITE" id="PS50011">
    <property type="entry name" value="PROTEIN_KINASE_DOM"/>
    <property type="match status" value="1"/>
</dbReference>
<dbReference type="GO" id="GO:0004709">
    <property type="term" value="F:MAP kinase kinase kinase activity"/>
    <property type="evidence" value="ECO:0007669"/>
    <property type="project" value="TreeGrafter"/>
</dbReference>
<dbReference type="EMBL" id="JANTQA010000008">
    <property type="protein sequence ID" value="KAJ3452182.1"/>
    <property type="molecule type" value="Genomic_DNA"/>
</dbReference>
<feature type="compositionally biased region" description="Basic and acidic residues" evidence="5">
    <location>
        <begin position="390"/>
        <end position="400"/>
    </location>
</feature>
<dbReference type="Gene3D" id="1.10.510.10">
    <property type="entry name" value="Transferase(Phosphotransferase) domain 1"/>
    <property type="match status" value="1"/>
</dbReference>
<dbReference type="SUPFAM" id="SSF48371">
    <property type="entry name" value="ARM repeat"/>
    <property type="match status" value="1"/>
</dbReference>
<keyword evidence="3" id="KW-0418">Kinase</keyword>
<evidence type="ECO:0000256" key="2">
    <source>
        <dbReference type="ARBA" id="ARBA00022741"/>
    </source>
</evidence>
<evidence type="ECO:0000256" key="1">
    <source>
        <dbReference type="ARBA" id="ARBA00022679"/>
    </source>
</evidence>
<feature type="compositionally biased region" description="Basic residues" evidence="5">
    <location>
        <begin position="700"/>
        <end position="739"/>
    </location>
</feature>
<evidence type="ECO:0000259" key="6">
    <source>
        <dbReference type="PROSITE" id="PS50011"/>
    </source>
</evidence>
<dbReference type="GO" id="GO:0005524">
    <property type="term" value="F:ATP binding"/>
    <property type="evidence" value="ECO:0007669"/>
    <property type="project" value="UniProtKB-KW"/>
</dbReference>
<keyword evidence="1" id="KW-0808">Transferase</keyword>
<proteinExistence type="predicted"/>
<feature type="region of interest" description="Disordered" evidence="5">
    <location>
        <begin position="1005"/>
        <end position="1043"/>
    </location>
</feature>
<protein>
    <submittedName>
        <fullName evidence="7">Mtk1/mekk4</fullName>
    </submittedName>
</protein>
<sequence>MYRTRKEKKNEKPRKKKKKRDKQKDKKRERKRDKKRHKRKKKHKKHKKNLKGKSEAGTKIEHFMLSDPISESAFGTIYKALNLETGEHVAVKSMPLERIPKNELKTTIQEIDLLKKLNNKHIVKYLGSTKTKNRLYIILEYIESGSLSELRKGFKQFHEKLVSKYIYQTLKGLIYLHSQGVIHRNIKAANLMSTKSGIIKLTDFGVSSQFDQQNQMVDHGSVYWMAPEVIESKSISPSSDIWSLGCTIIELLTGKPPLHDINPLRALYRIVKDDHPPLPKSISSNLRSFLLECFQKDKNLRISASRLIQHPWIKSSINALSSNDSISPSSLEEKELEGGTEEEEKMGSKDNVSEGNDDFSDIFEEELNRFHQSTLKKIKERALKKKKKIKEKEKEKEKQNNYKSKKKKIDDDDDDDMGIDFSGEEDGQENDNNNISTDNKFGGNENKNKENLDDFDEGFDEDFDEDFFNSSKSSEDEITKPKNNKFSKFLQWNFKKSKKADPNIVNDFREHLLGGLDELDDDDDEQNLNILKINLQNQKSINSKSNLKHSVFQKSSSETEDNSDTDILNSDNSSNTEDEHNYGLYQNNNNRKKNDLNKKKKSNNRSNINNRNIKNKKNNNQFFERKISKSKKQKSKMLQFKEIHSEDEWDDSFDLNTQLNKKKESSMGKKIENKKFSKRLQSRILLFKQDSSLSSLRNTNKARSRIRIQKKTRKKNINKNRYQNRNKNGNRNRNRNRNKNKTDAKYQKLEDAFESSETSDFNKVFSSDTDLGYTNHSIATMQTISKREKLERETKSAIRLISSLNPDHPEEVILEICTMLIQKFKAIPGIKNYLIKYHAVIPIMEMLELTSPFVILSILQLLNQIIYQNRTMQQNLCLVGAVPLIMKFSTKDFSLDIRKEASNFFWQICHTSTITLQMFISCRGLPILVELLKLNYYNQKNILFQTIENIDSVFELKSQTPKNDFCRLFINCNLLEPLMSVFEKVIQEKNQKDLFVNKNNIIKQNDDDDDDDDDENKNQNKKKNQNKSKNKNKNKYKYNNNNIHPEHKRINDISIIISKIFFIFSKADKVVQTNLSNLTLMKKLNNILLLLKEQPLLNLLKMIKNLSMNPNSLYILEKSKIITTLVLVLNKQKEFLDTQKKNNKIQKDFKNIQNQILSALYNLCRMNTNRQEEVATAGIIPHLQTIIRDNSPLKQFSIPIICNFAKASEITRNQLYRSNGISMYMELLNFDYWRIQALDSLATCLITSRNQNAVEEILLKKDNLVALAQLFTFTNQILLANLTIPYLKIVEFSVRINTNLTQIGVISLIKTRFSHPNANVIIGLLKIIISLTKHSNNERISHYLTLNELTSLLHSQKSIIVKNLIYKLIEFCFGIEKVKELKKLKKLKKSNKLKKMKKSKLGNEQKIIQINETIPMEQLIDLN</sequence>
<gene>
    <name evidence="7" type="ORF">M0812_03946</name>
</gene>
<accession>A0AAV8AH60</accession>
<dbReference type="Pfam" id="PF00069">
    <property type="entry name" value="Pkinase"/>
    <property type="match status" value="1"/>
</dbReference>
<dbReference type="PANTHER" id="PTHR48016">
    <property type="entry name" value="MAP KINASE KINASE KINASE SSK2-RELATED-RELATED"/>
    <property type="match status" value="1"/>
</dbReference>
<dbReference type="Gene3D" id="1.25.10.10">
    <property type="entry name" value="Leucine-rich Repeat Variant"/>
    <property type="match status" value="2"/>
</dbReference>
<organism evidence="7 8">
    <name type="scientific">Anaeramoeba flamelloides</name>
    <dbReference type="NCBI Taxonomy" id="1746091"/>
    <lineage>
        <taxon>Eukaryota</taxon>
        <taxon>Metamonada</taxon>
        <taxon>Anaeramoebidae</taxon>
        <taxon>Anaeramoeba</taxon>
    </lineage>
</organism>
<feature type="compositionally biased region" description="Basic residues" evidence="5">
    <location>
        <begin position="1"/>
        <end position="51"/>
    </location>
</feature>
<dbReference type="FunFam" id="1.10.510.10:FF:000571">
    <property type="entry name" value="Maternal embryonic leucine zipper kinase"/>
    <property type="match status" value="1"/>
</dbReference>
<feature type="region of interest" description="Disordered" evidence="5">
    <location>
        <begin position="1"/>
        <end position="57"/>
    </location>
</feature>
<evidence type="ECO:0000313" key="7">
    <source>
        <dbReference type="EMBL" id="KAJ3452182.1"/>
    </source>
</evidence>
<dbReference type="InterPro" id="IPR016024">
    <property type="entry name" value="ARM-type_fold"/>
</dbReference>
<feature type="region of interest" description="Disordered" evidence="5">
    <location>
        <begin position="694"/>
        <end position="744"/>
    </location>
</feature>
<feature type="region of interest" description="Disordered" evidence="5">
    <location>
        <begin position="546"/>
        <end position="620"/>
    </location>
</feature>
<keyword evidence="4" id="KW-0067">ATP-binding</keyword>
<evidence type="ECO:0000256" key="3">
    <source>
        <dbReference type="ARBA" id="ARBA00022777"/>
    </source>
</evidence>
<dbReference type="CDD" id="cd06627">
    <property type="entry name" value="STKc_Cdc7_like"/>
    <property type="match status" value="1"/>
</dbReference>
<feature type="compositionally biased region" description="Low complexity" evidence="5">
    <location>
        <begin position="430"/>
        <end position="445"/>
    </location>
</feature>
<feature type="region of interest" description="Disordered" evidence="5">
    <location>
        <begin position="322"/>
        <end position="358"/>
    </location>
</feature>
<feature type="compositionally biased region" description="Acidic residues" evidence="5">
    <location>
        <begin position="1006"/>
        <end position="1015"/>
    </location>
</feature>
<comment type="caution">
    <text evidence="7">The sequence shown here is derived from an EMBL/GenBank/DDBJ whole genome shotgun (WGS) entry which is preliminary data.</text>
</comment>
<dbReference type="SUPFAM" id="SSF56112">
    <property type="entry name" value="Protein kinase-like (PK-like)"/>
    <property type="match status" value="1"/>
</dbReference>
<feature type="domain" description="Protein kinase" evidence="6">
    <location>
        <begin position="63"/>
        <end position="313"/>
    </location>
</feature>
<evidence type="ECO:0000256" key="5">
    <source>
        <dbReference type="SAM" id="MobiDB-lite"/>
    </source>
</evidence>
<keyword evidence="2" id="KW-0547">Nucleotide-binding</keyword>
<evidence type="ECO:0000313" key="8">
    <source>
        <dbReference type="Proteomes" id="UP001146793"/>
    </source>
</evidence>
<dbReference type="InterPro" id="IPR050538">
    <property type="entry name" value="MAP_kinase_kinase_kinase"/>
</dbReference>
<dbReference type="Proteomes" id="UP001146793">
    <property type="component" value="Unassembled WGS sequence"/>
</dbReference>
<name>A0AAV8AH60_9EUKA</name>
<dbReference type="PANTHER" id="PTHR48016:SF4">
    <property type="entry name" value="PROTEIN KINASE DOMAIN-CONTAINING PROTEIN"/>
    <property type="match status" value="1"/>
</dbReference>
<feature type="region of interest" description="Disordered" evidence="5">
    <location>
        <begin position="386"/>
        <end position="461"/>
    </location>
</feature>
<dbReference type="InterPro" id="IPR011989">
    <property type="entry name" value="ARM-like"/>
</dbReference>
<dbReference type="InterPro" id="IPR000719">
    <property type="entry name" value="Prot_kinase_dom"/>
</dbReference>